<proteinExistence type="predicted"/>
<dbReference type="Proteomes" id="UP001244564">
    <property type="component" value="Chromosome"/>
</dbReference>
<gene>
    <name evidence="1" type="ORF">QBO96_10595</name>
</gene>
<evidence type="ECO:0000313" key="1">
    <source>
        <dbReference type="EMBL" id="WGF40660.1"/>
    </source>
</evidence>
<protein>
    <submittedName>
        <fullName evidence="1">Uncharacterized protein</fullName>
    </submittedName>
</protein>
<sequence length="67" mass="7730">MTNEQFWIFLATGWSTLQEQAKSSKFDSVLLEKVIQAQVSNAKAIRNNYYVNDGFLAYADDDENDIY</sequence>
<reference evidence="1 2" key="1">
    <citation type="submission" date="2023-04" db="EMBL/GenBank/DDBJ databases">
        <title>Genomic of Lysinibacillus capsici TSBLM.</title>
        <authorList>
            <person name="Hu X.S."/>
            <person name="Yu C.H."/>
        </authorList>
    </citation>
    <scope>NUCLEOTIDE SEQUENCE [LARGE SCALE GENOMIC DNA]</scope>
    <source>
        <strain evidence="1 2">TSBLM</strain>
    </source>
</reference>
<dbReference type="EMBL" id="CP122283">
    <property type="protein sequence ID" value="WGF40660.1"/>
    <property type="molecule type" value="Genomic_DNA"/>
</dbReference>
<keyword evidence="2" id="KW-1185">Reference proteome</keyword>
<accession>A0ABY8KMH0</accession>
<organism evidence="1 2">
    <name type="scientific">Lysinibacillus capsici</name>
    <dbReference type="NCBI Taxonomy" id="2115968"/>
    <lineage>
        <taxon>Bacteria</taxon>
        <taxon>Bacillati</taxon>
        <taxon>Bacillota</taxon>
        <taxon>Bacilli</taxon>
        <taxon>Bacillales</taxon>
        <taxon>Bacillaceae</taxon>
        <taxon>Lysinibacillus</taxon>
    </lineage>
</organism>
<evidence type="ECO:0000313" key="2">
    <source>
        <dbReference type="Proteomes" id="UP001244564"/>
    </source>
</evidence>
<name>A0ABY8KMH0_9BACI</name>
<dbReference type="RefSeq" id="WP_279496014.1">
    <property type="nucleotide sequence ID" value="NZ_CP122283.1"/>
</dbReference>